<feature type="transmembrane region" description="Helical" evidence="6">
    <location>
        <begin position="195"/>
        <end position="213"/>
    </location>
</feature>
<dbReference type="PANTHER" id="PTHR30618:SF0">
    <property type="entry name" value="PURINE-URACIL PERMEASE NCS1"/>
    <property type="match status" value="1"/>
</dbReference>
<dbReference type="Proteomes" id="UP000249340">
    <property type="component" value="Chromosome"/>
</dbReference>
<proteinExistence type="inferred from homology"/>
<dbReference type="KEGG" id="stri:C7M71_029975"/>
<dbReference type="InterPro" id="IPR001248">
    <property type="entry name" value="Pur-cyt_permease"/>
</dbReference>
<comment type="subcellular location">
    <subcellularLocation>
        <location evidence="1">Membrane</location>
        <topology evidence="1">Multi-pass membrane protein</topology>
    </subcellularLocation>
</comment>
<dbReference type="GO" id="GO:0015205">
    <property type="term" value="F:nucleobase transmembrane transporter activity"/>
    <property type="evidence" value="ECO:0007669"/>
    <property type="project" value="TreeGrafter"/>
</dbReference>
<feature type="transmembrane region" description="Helical" evidence="6">
    <location>
        <begin position="41"/>
        <end position="59"/>
    </location>
</feature>
<gene>
    <name evidence="7" type="ORF">C7M71_029975</name>
</gene>
<dbReference type="EMBL" id="CP031264">
    <property type="protein sequence ID" value="AXI81777.1"/>
    <property type="molecule type" value="Genomic_DNA"/>
</dbReference>
<evidence type="ECO:0000256" key="6">
    <source>
        <dbReference type="SAM" id="Phobius"/>
    </source>
</evidence>
<dbReference type="OrthoDB" id="6083029at2"/>
<evidence type="ECO:0000256" key="4">
    <source>
        <dbReference type="ARBA" id="ARBA00022989"/>
    </source>
</evidence>
<evidence type="ECO:0000313" key="8">
    <source>
        <dbReference type="Proteomes" id="UP000249340"/>
    </source>
</evidence>
<dbReference type="PANTHER" id="PTHR30618">
    <property type="entry name" value="NCS1 FAMILY PURINE/PYRIMIDINE TRANSPORTER"/>
    <property type="match status" value="1"/>
</dbReference>
<evidence type="ECO:0000313" key="7">
    <source>
        <dbReference type="EMBL" id="AXI81777.1"/>
    </source>
</evidence>
<evidence type="ECO:0000256" key="1">
    <source>
        <dbReference type="ARBA" id="ARBA00004141"/>
    </source>
</evidence>
<evidence type="ECO:0000256" key="2">
    <source>
        <dbReference type="ARBA" id="ARBA00008974"/>
    </source>
</evidence>
<feature type="transmembrane region" description="Helical" evidence="6">
    <location>
        <begin position="471"/>
        <end position="490"/>
    </location>
</feature>
<dbReference type="InterPro" id="IPR045225">
    <property type="entry name" value="Uracil/uridine/allantoin_perm"/>
</dbReference>
<keyword evidence="5 6" id="KW-0472">Membrane</keyword>
<dbReference type="Pfam" id="PF02133">
    <property type="entry name" value="Transp_cyt_pur"/>
    <property type="match status" value="1"/>
</dbReference>
<feature type="transmembrane region" description="Helical" evidence="6">
    <location>
        <begin position="233"/>
        <end position="254"/>
    </location>
</feature>
<accession>A0A345T722</accession>
<keyword evidence="8" id="KW-1185">Reference proteome</keyword>
<reference evidence="8" key="1">
    <citation type="submission" date="2018-07" db="EMBL/GenBank/DDBJ databases">
        <title>Streptacidiphilus bronchialis DSM 106435 chromosome.</title>
        <authorList>
            <person name="Batra D."/>
            <person name="Gulvik C.A."/>
        </authorList>
    </citation>
    <scope>NUCLEOTIDE SEQUENCE [LARGE SCALE GENOMIC DNA]</scope>
    <source>
        <strain evidence="8">DSM 106435</strain>
    </source>
</reference>
<feature type="transmembrane region" description="Helical" evidence="6">
    <location>
        <begin position="356"/>
        <end position="375"/>
    </location>
</feature>
<dbReference type="CDD" id="cd11485">
    <property type="entry name" value="SLC-NCS1sbd_YbbW-like"/>
    <property type="match status" value="1"/>
</dbReference>
<feature type="transmembrane region" description="Helical" evidence="6">
    <location>
        <begin position="381"/>
        <end position="408"/>
    </location>
</feature>
<feature type="transmembrane region" description="Helical" evidence="6">
    <location>
        <begin position="319"/>
        <end position="344"/>
    </location>
</feature>
<feature type="transmembrane region" description="Helical" evidence="6">
    <location>
        <begin position="429"/>
        <end position="451"/>
    </location>
</feature>
<sequence>MRVIGRPSPQVGLGDPRGIESSPLYSPDLAPVPVAERTWTTYNYAALWMGIAHGIPTYYLASGLIDLGMSWVQAVLTIALGNLLVLVPILLNSHVGAKYGIPYPVFARTAFGTLGANVPAVLRALSACGWFGIQTWIGGQAIHTVVGAFAGDGWTHARPLWGHPGTLWLSFAFFWLLQIGLIVRGIESIRRFENWAAPLILVVAVFLLGWMVSKAGGLGPLATEGSKLGWGTDFWLLFAPALMGMVAYFATMSVNIADFTRFARGQREQIVGQTLGLPITMTAFSMIGALTTSATITVYGKAIWDPIDLVSRFSSPVVILFALLCVIVATVAVNVAANTVGPAYDFCNLFPRRIDFRMGGVIAGVIGILMQPWRLLSSPELYIFTWLGVSGAVLGGVAGILTADYWLLRGRTLDLAGLYRRGGPYEYAGGFNWRPLVSLAAVLVLSLGGAHSDAGAGPFPADGYIPLLRPLFDYNWAVAFLGGIVLHAGLSRLFPAPGDRTAAPGGAPTAPAGR</sequence>
<organism evidence="7 8">
    <name type="scientific">Peterkaempfera bronchialis</name>
    <dbReference type="NCBI Taxonomy" id="2126346"/>
    <lineage>
        <taxon>Bacteria</taxon>
        <taxon>Bacillati</taxon>
        <taxon>Actinomycetota</taxon>
        <taxon>Actinomycetes</taxon>
        <taxon>Kitasatosporales</taxon>
        <taxon>Streptomycetaceae</taxon>
        <taxon>Peterkaempfera</taxon>
    </lineage>
</organism>
<feature type="transmembrane region" description="Helical" evidence="6">
    <location>
        <begin position="275"/>
        <end position="299"/>
    </location>
</feature>
<evidence type="ECO:0000256" key="3">
    <source>
        <dbReference type="ARBA" id="ARBA00022692"/>
    </source>
</evidence>
<dbReference type="AlphaFoldDB" id="A0A345T722"/>
<evidence type="ECO:0000256" key="5">
    <source>
        <dbReference type="ARBA" id="ARBA00023136"/>
    </source>
</evidence>
<comment type="similarity">
    <text evidence="2">Belongs to the purine-cytosine permease (2.A.39) family.</text>
</comment>
<feature type="transmembrane region" description="Helical" evidence="6">
    <location>
        <begin position="71"/>
        <end position="91"/>
    </location>
</feature>
<dbReference type="NCBIfam" id="TIGR00800">
    <property type="entry name" value="ncs1"/>
    <property type="match status" value="1"/>
</dbReference>
<dbReference type="InterPro" id="IPR012681">
    <property type="entry name" value="NCS1"/>
</dbReference>
<name>A0A345T722_9ACTN</name>
<protein>
    <submittedName>
        <fullName evidence="7">Nitrate reductase</fullName>
    </submittedName>
</protein>
<dbReference type="GO" id="GO:0005886">
    <property type="term" value="C:plasma membrane"/>
    <property type="evidence" value="ECO:0007669"/>
    <property type="project" value="TreeGrafter"/>
</dbReference>
<feature type="transmembrane region" description="Helical" evidence="6">
    <location>
        <begin position="165"/>
        <end position="183"/>
    </location>
</feature>
<keyword evidence="4 6" id="KW-1133">Transmembrane helix</keyword>
<dbReference type="Gene3D" id="1.10.4160.10">
    <property type="entry name" value="Hydantoin permease"/>
    <property type="match status" value="1"/>
</dbReference>
<keyword evidence="3 6" id="KW-0812">Transmembrane</keyword>